<dbReference type="Proteomes" id="UP000190044">
    <property type="component" value="Unassembled WGS sequence"/>
</dbReference>
<reference evidence="3" key="1">
    <citation type="submission" date="2017-02" db="EMBL/GenBank/DDBJ databases">
        <authorList>
            <person name="Varghese N."/>
            <person name="Submissions S."/>
        </authorList>
    </citation>
    <scope>NUCLEOTIDE SEQUENCE [LARGE SCALE GENOMIC DNA]</scope>
    <source>
        <strain evidence="3">R11H</strain>
    </source>
</reference>
<protein>
    <submittedName>
        <fullName evidence="2">Uncharacterized protein</fullName>
    </submittedName>
</protein>
<evidence type="ECO:0000256" key="1">
    <source>
        <dbReference type="SAM" id="Phobius"/>
    </source>
</evidence>
<feature type="transmembrane region" description="Helical" evidence="1">
    <location>
        <begin position="22"/>
        <end position="46"/>
    </location>
</feature>
<evidence type="ECO:0000313" key="2">
    <source>
        <dbReference type="EMBL" id="SKB50087.1"/>
    </source>
</evidence>
<dbReference type="RefSeq" id="WP_176141543.1">
    <property type="nucleotide sequence ID" value="NZ_FUYP01000007.1"/>
</dbReference>
<proteinExistence type="predicted"/>
<keyword evidence="1" id="KW-0812">Transmembrane</keyword>
<keyword evidence="1" id="KW-0472">Membrane</keyword>
<gene>
    <name evidence="2" type="ORF">SAMN06295937_100798</name>
</gene>
<name>A0A1T5BSD5_9SPHN</name>
<organism evidence="2 3">
    <name type="scientific">Sphingopyxis flava</name>
    <dbReference type="NCBI Taxonomy" id="1507287"/>
    <lineage>
        <taxon>Bacteria</taxon>
        <taxon>Pseudomonadati</taxon>
        <taxon>Pseudomonadota</taxon>
        <taxon>Alphaproteobacteria</taxon>
        <taxon>Sphingomonadales</taxon>
        <taxon>Sphingomonadaceae</taxon>
        <taxon>Sphingopyxis</taxon>
    </lineage>
</organism>
<dbReference type="AlphaFoldDB" id="A0A1T5BSD5"/>
<evidence type="ECO:0000313" key="3">
    <source>
        <dbReference type="Proteomes" id="UP000190044"/>
    </source>
</evidence>
<sequence>MLSALRETLAAIAAVFEVLQQIALVIGGIAVGAVLIWVMLCLGVILKGIYGK</sequence>
<keyword evidence="3" id="KW-1185">Reference proteome</keyword>
<keyword evidence="1" id="KW-1133">Transmembrane helix</keyword>
<dbReference type="EMBL" id="FUYP01000007">
    <property type="protein sequence ID" value="SKB50087.1"/>
    <property type="molecule type" value="Genomic_DNA"/>
</dbReference>
<accession>A0A1T5BSD5</accession>